<reference evidence="1" key="2">
    <citation type="submission" date="2021-10" db="EMBL/GenBank/DDBJ databases">
        <authorList>
            <person name="Mesa V."/>
        </authorList>
    </citation>
    <scope>NUCLEOTIDE SEQUENCE</scope>
    <source>
        <strain evidence="1">CC3_PB</strain>
    </source>
</reference>
<dbReference type="EMBL" id="UWJD01000002">
    <property type="protein sequence ID" value="VCT85455.1"/>
    <property type="molecule type" value="Genomic_DNA"/>
</dbReference>
<protein>
    <submittedName>
        <fullName evidence="2">Uncharacterized protein</fullName>
    </submittedName>
</protein>
<proteinExistence type="predicted"/>
<evidence type="ECO:0000313" key="3">
    <source>
        <dbReference type="Proteomes" id="UP000431451"/>
    </source>
</evidence>
<name>A0A650MNC0_9CLOT</name>
<reference evidence="2 3" key="1">
    <citation type="submission" date="2018-06" db="EMBL/GenBank/DDBJ databases">
        <authorList>
            <consortium name="IHU Genomes"/>
        </authorList>
    </citation>
    <scope>NUCLEOTIDE SEQUENCE [LARGE SCALE GENOMIC DNA]</scope>
    <source>
        <strain evidence="2 3">NEC25</strain>
    </source>
</reference>
<dbReference type="Proteomes" id="UP000431451">
    <property type="component" value="Unassembled WGS sequence"/>
</dbReference>
<evidence type="ECO:0000313" key="2">
    <source>
        <dbReference type="EMBL" id="VCT85455.1"/>
    </source>
</evidence>
<evidence type="ECO:0000313" key="1">
    <source>
        <dbReference type="EMBL" id="CAG9703752.1"/>
    </source>
</evidence>
<dbReference type="Proteomes" id="UP000789738">
    <property type="component" value="Unassembled WGS sequence"/>
</dbReference>
<dbReference type="AlphaFoldDB" id="A0A650MNC0"/>
<gene>
    <name evidence="1" type="ORF">CNEO_40796</name>
    <name evidence="2" type="ORF">CNEONATNEC25_03056</name>
</gene>
<accession>A0A650MNC0</accession>
<dbReference type="EMBL" id="CAKJVE010000004">
    <property type="protein sequence ID" value="CAG9703752.1"/>
    <property type="molecule type" value="Genomic_DNA"/>
</dbReference>
<sequence length="70" mass="7904">MKKPDIKELINSTILVAKCSIEFNKELIKQGADIKLANELTKTYITAICTPKEAKKELDLSILRRSTNLN</sequence>
<organism evidence="2 3">
    <name type="scientific">Clostridium neonatale</name>
    <dbReference type="NCBI Taxonomy" id="137838"/>
    <lineage>
        <taxon>Bacteria</taxon>
        <taxon>Bacillati</taxon>
        <taxon>Bacillota</taxon>
        <taxon>Clostridia</taxon>
        <taxon>Eubacteriales</taxon>
        <taxon>Clostridiaceae</taxon>
        <taxon>Clostridium</taxon>
    </lineage>
</organism>
<dbReference type="RefSeq" id="WP_125150185.1">
    <property type="nucleotide sequence ID" value="NZ_CAKJVE010000004.1"/>
</dbReference>